<dbReference type="FunFam" id="3.30.200.20:FF:000492">
    <property type="entry name" value="probable receptor-like protein kinase At1g11050"/>
    <property type="match status" value="1"/>
</dbReference>
<evidence type="ECO:0000256" key="3">
    <source>
        <dbReference type="ARBA" id="ARBA00022527"/>
    </source>
</evidence>
<dbReference type="AlphaFoldDB" id="K3Z447"/>
<feature type="region of interest" description="Disordered" evidence="17">
    <location>
        <begin position="353"/>
        <end position="378"/>
    </location>
</feature>
<dbReference type="eggNOG" id="KOG1187">
    <property type="taxonomic scope" value="Eukaryota"/>
</dbReference>
<evidence type="ECO:0000313" key="20">
    <source>
        <dbReference type="EnsemblPlants" id="KQL15418"/>
    </source>
</evidence>
<keyword evidence="3" id="KW-0723">Serine/threonine-protein kinase</keyword>
<feature type="binding site" evidence="16">
    <location>
        <position position="424"/>
    </location>
    <ligand>
        <name>ATP</name>
        <dbReference type="ChEBI" id="CHEBI:30616"/>
    </ligand>
</feature>
<dbReference type="PROSITE" id="PS00107">
    <property type="entry name" value="PROTEIN_KINASE_ATP"/>
    <property type="match status" value="1"/>
</dbReference>
<dbReference type="Proteomes" id="UP000004995">
    <property type="component" value="Unassembled WGS sequence"/>
</dbReference>
<dbReference type="GO" id="GO:0007165">
    <property type="term" value="P:signal transduction"/>
    <property type="evidence" value="ECO:0000318"/>
    <property type="project" value="GO_Central"/>
</dbReference>
<dbReference type="InterPro" id="IPR017441">
    <property type="entry name" value="Protein_kinase_ATP_BS"/>
</dbReference>
<evidence type="ECO:0000256" key="8">
    <source>
        <dbReference type="ARBA" id="ARBA00022777"/>
    </source>
</evidence>
<evidence type="ECO:0000256" key="12">
    <source>
        <dbReference type="ARBA" id="ARBA00023170"/>
    </source>
</evidence>
<dbReference type="FunFam" id="1.10.510.10:FF:000287">
    <property type="entry name" value="probable LRR receptor-like serine/threonine-protein kinase RKF3"/>
    <property type="match status" value="1"/>
</dbReference>
<dbReference type="PROSITE" id="PS50011">
    <property type="entry name" value="PROTEIN_KINASE_DOM"/>
    <property type="match status" value="1"/>
</dbReference>
<dbReference type="InParanoid" id="K3Z447"/>
<dbReference type="FunCoup" id="K3Z447">
    <property type="interactions" value="727"/>
</dbReference>
<dbReference type="Pfam" id="PF19160">
    <property type="entry name" value="SPARK"/>
    <property type="match status" value="1"/>
</dbReference>
<evidence type="ECO:0000313" key="21">
    <source>
        <dbReference type="Proteomes" id="UP000004995"/>
    </source>
</evidence>
<reference evidence="20" key="2">
    <citation type="submission" date="2018-08" db="UniProtKB">
        <authorList>
            <consortium name="EnsemblPlants"/>
        </authorList>
    </citation>
    <scope>IDENTIFICATION</scope>
    <source>
        <strain evidence="20">Yugu1</strain>
    </source>
</reference>
<accession>K3Z447</accession>
<proteinExistence type="predicted"/>
<reference evidence="21" key="1">
    <citation type="journal article" date="2012" name="Nat. Biotechnol.">
        <title>Reference genome sequence of the model plant Setaria.</title>
        <authorList>
            <person name="Bennetzen J.L."/>
            <person name="Schmutz J."/>
            <person name="Wang H."/>
            <person name="Percifield R."/>
            <person name="Hawkins J."/>
            <person name="Pontaroli A.C."/>
            <person name="Estep M."/>
            <person name="Feng L."/>
            <person name="Vaughn J.N."/>
            <person name="Grimwood J."/>
            <person name="Jenkins J."/>
            <person name="Barry K."/>
            <person name="Lindquist E."/>
            <person name="Hellsten U."/>
            <person name="Deshpande S."/>
            <person name="Wang X."/>
            <person name="Wu X."/>
            <person name="Mitros T."/>
            <person name="Triplett J."/>
            <person name="Yang X."/>
            <person name="Ye C.Y."/>
            <person name="Mauro-Herrera M."/>
            <person name="Wang L."/>
            <person name="Li P."/>
            <person name="Sharma M."/>
            <person name="Sharma R."/>
            <person name="Ronald P.C."/>
            <person name="Panaud O."/>
            <person name="Kellogg E.A."/>
            <person name="Brutnell T.P."/>
            <person name="Doust A.N."/>
            <person name="Tuskan G.A."/>
            <person name="Rokhsar D."/>
            <person name="Devos K.M."/>
        </authorList>
    </citation>
    <scope>NUCLEOTIDE SEQUENCE [LARGE SCALE GENOMIC DNA]</scope>
    <source>
        <strain evidence="21">cv. Yugu1</strain>
    </source>
</reference>
<evidence type="ECO:0000256" key="5">
    <source>
        <dbReference type="ARBA" id="ARBA00022692"/>
    </source>
</evidence>
<evidence type="ECO:0000256" key="11">
    <source>
        <dbReference type="ARBA" id="ARBA00023136"/>
    </source>
</evidence>
<evidence type="ECO:0000256" key="17">
    <source>
        <dbReference type="SAM" id="MobiDB-lite"/>
    </source>
</evidence>
<keyword evidence="11 18" id="KW-0472">Membrane</keyword>
<feature type="domain" description="Protein kinase" evidence="19">
    <location>
        <begin position="395"/>
        <end position="665"/>
    </location>
</feature>
<dbReference type="GO" id="GO:0004672">
    <property type="term" value="F:protein kinase activity"/>
    <property type="evidence" value="ECO:0000318"/>
    <property type="project" value="GO_Central"/>
</dbReference>
<feature type="transmembrane region" description="Helical" evidence="18">
    <location>
        <begin position="322"/>
        <end position="345"/>
    </location>
</feature>
<keyword evidence="21" id="KW-1185">Reference proteome</keyword>
<organism evidence="20 21">
    <name type="scientific">Setaria italica</name>
    <name type="common">Foxtail millet</name>
    <name type="synonym">Panicum italicum</name>
    <dbReference type="NCBI Taxonomy" id="4555"/>
    <lineage>
        <taxon>Eukaryota</taxon>
        <taxon>Viridiplantae</taxon>
        <taxon>Streptophyta</taxon>
        <taxon>Embryophyta</taxon>
        <taxon>Tracheophyta</taxon>
        <taxon>Spermatophyta</taxon>
        <taxon>Magnoliopsida</taxon>
        <taxon>Liliopsida</taxon>
        <taxon>Poales</taxon>
        <taxon>Poaceae</taxon>
        <taxon>PACMAD clade</taxon>
        <taxon>Panicoideae</taxon>
        <taxon>Panicodae</taxon>
        <taxon>Paniceae</taxon>
        <taxon>Cenchrinae</taxon>
        <taxon>Setaria</taxon>
    </lineage>
</organism>
<comment type="catalytic activity">
    <reaction evidence="15">
        <text>L-seryl-[protein] + ATP = O-phospho-L-seryl-[protein] + ADP + H(+)</text>
        <dbReference type="Rhea" id="RHEA:17989"/>
        <dbReference type="Rhea" id="RHEA-COMP:9863"/>
        <dbReference type="Rhea" id="RHEA-COMP:11604"/>
        <dbReference type="ChEBI" id="CHEBI:15378"/>
        <dbReference type="ChEBI" id="CHEBI:29999"/>
        <dbReference type="ChEBI" id="CHEBI:30616"/>
        <dbReference type="ChEBI" id="CHEBI:83421"/>
        <dbReference type="ChEBI" id="CHEBI:456216"/>
        <dbReference type="EC" id="2.7.11.1"/>
    </reaction>
</comment>
<dbReference type="PANTHER" id="PTHR47989:SF62">
    <property type="entry name" value="OS05G0423500 PROTEIN"/>
    <property type="match status" value="1"/>
</dbReference>
<dbReference type="Gene3D" id="1.10.510.10">
    <property type="entry name" value="Transferase(Phosphotransferase) domain 1"/>
    <property type="match status" value="1"/>
</dbReference>
<feature type="region of interest" description="Disordered" evidence="17">
    <location>
        <begin position="1"/>
        <end position="36"/>
    </location>
</feature>
<dbReference type="EnsemblPlants" id="KQL15418">
    <property type="protein sequence ID" value="KQL15418"/>
    <property type="gene ID" value="SETIT_021315mg"/>
</dbReference>
<dbReference type="InterPro" id="IPR011009">
    <property type="entry name" value="Kinase-like_dom_sf"/>
</dbReference>
<evidence type="ECO:0000256" key="18">
    <source>
        <dbReference type="SAM" id="Phobius"/>
    </source>
</evidence>
<evidence type="ECO:0000256" key="14">
    <source>
        <dbReference type="ARBA" id="ARBA00047899"/>
    </source>
</evidence>
<dbReference type="GO" id="GO:0005886">
    <property type="term" value="C:plasma membrane"/>
    <property type="evidence" value="ECO:0000318"/>
    <property type="project" value="GO_Central"/>
</dbReference>
<dbReference type="EC" id="2.7.11.1" evidence="2"/>
<comment type="subcellular location">
    <subcellularLocation>
        <location evidence="1">Membrane</location>
        <topology evidence="1">Single-pass type I membrane protein</topology>
    </subcellularLocation>
</comment>
<keyword evidence="7 16" id="KW-0547">Nucleotide-binding</keyword>
<evidence type="ECO:0000259" key="19">
    <source>
        <dbReference type="PROSITE" id="PS50011"/>
    </source>
</evidence>
<keyword evidence="12" id="KW-0675">Receptor</keyword>
<dbReference type="OMA" id="YGHSAMF"/>
<keyword evidence="5 18" id="KW-0812">Transmembrane</keyword>
<comment type="catalytic activity">
    <reaction evidence="14">
        <text>L-threonyl-[protein] + ATP = O-phospho-L-threonyl-[protein] + ADP + H(+)</text>
        <dbReference type="Rhea" id="RHEA:46608"/>
        <dbReference type="Rhea" id="RHEA-COMP:11060"/>
        <dbReference type="Rhea" id="RHEA-COMP:11605"/>
        <dbReference type="ChEBI" id="CHEBI:15378"/>
        <dbReference type="ChEBI" id="CHEBI:30013"/>
        <dbReference type="ChEBI" id="CHEBI:30616"/>
        <dbReference type="ChEBI" id="CHEBI:61977"/>
        <dbReference type="ChEBI" id="CHEBI:456216"/>
        <dbReference type="EC" id="2.7.11.1"/>
    </reaction>
</comment>
<dbReference type="Pfam" id="PF07714">
    <property type="entry name" value="PK_Tyr_Ser-Thr"/>
    <property type="match status" value="1"/>
</dbReference>
<keyword evidence="10 18" id="KW-1133">Transmembrane helix</keyword>
<keyword evidence="6" id="KW-0732">Signal</keyword>
<dbReference type="InterPro" id="IPR001245">
    <property type="entry name" value="Ser-Thr/Tyr_kinase_cat_dom"/>
</dbReference>
<evidence type="ECO:0000256" key="1">
    <source>
        <dbReference type="ARBA" id="ARBA00004479"/>
    </source>
</evidence>
<evidence type="ECO:0000256" key="15">
    <source>
        <dbReference type="ARBA" id="ARBA00048679"/>
    </source>
</evidence>
<dbReference type="CDD" id="cd14066">
    <property type="entry name" value="STKc_IRAK"/>
    <property type="match status" value="1"/>
</dbReference>
<evidence type="ECO:0000256" key="7">
    <source>
        <dbReference type="ARBA" id="ARBA00022741"/>
    </source>
</evidence>
<evidence type="ECO:0000256" key="9">
    <source>
        <dbReference type="ARBA" id="ARBA00022840"/>
    </source>
</evidence>
<dbReference type="GO" id="GO:0005524">
    <property type="term" value="F:ATP binding"/>
    <property type="evidence" value="ECO:0007669"/>
    <property type="project" value="UniProtKB-UniRule"/>
</dbReference>
<keyword evidence="4" id="KW-0808">Transferase</keyword>
<evidence type="ECO:0000256" key="16">
    <source>
        <dbReference type="PROSITE-ProRule" id="PRU10141"/>
    </source>
</evidence>
<dbReference type="SUPFAM" id="SSF56112">
    <property type="entry name" value="Protein kinase-like (PK-like)"/>
    <property type="match status" value="1"/>
</dbReference>
<dbReference type="HOGENOM" id="CLU_000288_0_0_1"/>
<dbReference type="Gene3D" id="3.30.200.20">
    <property type="entry name" value="Phosphorylase Kinase, domain 1"/>
    <property type="match status" value="1"/>
</dbReference>
<sequence>MQPPKSTPRHPNRWHNSQDVIAFSPPPQPRSSTTCPATHFLRPSGEPAHAFPTTREGAELLLLRHSQPGARQPLPEMPSPKMLRPLSLLVVLLLLVDSPARAAGAGGGGGGNATSEPCPLDLGYVRTFPWDPTPCAGAAPNMTACCQTLLSLLGIGLAERLRATGRFRLPSAAASEACLDGVSELVSGAPAGLPGSSLVPKCFPDPDQLAITPSYCAGVSTVAEFEAAVGNDSVQALNSSCGPDLSSPATCSQCYAAGVAATAHLTTAAANDSKSESCFYLSVLYAAGVSNAAGPTYPPTAACAFGLGLSSLPSSPSKSNNAVIYATTIPIAFVLLASLLAFFLWRKRRHGNSKKKKKNPKICEEGSAERRSHPRPNTGSILFDIAELAKATNGFAERNLVGRGGFGAVYRGVLADGSVVAVKKMLDPDMEGGDEEFTNEVEIISHLRHRNLVPLRGCCIADDDIEEGKQRFLVYDFMPNGALEDFIYRDKEAAAKLPPLTWAQRRSIILDVARGLEYLHYGVKPAIYHRDIKATNILLDGEMRARVADFGLARRSRDGQSHLTTRVAGTHGYLAPEYALYGQLTEKSDVYSFGVLLLEIMSARRVLDMTSPAGPVLITDWAWTLVKAGQAREVLDEALSTAESPRSGVMEKFVLVGILCAHVMVALRPTIGDAVRMLEGDMDVPELPDRPLPYGHSLMFSEAGSNFSASPAFSGPLAPFIDNGDMLSWQRNDIASISAASVFQ</sequence>
<dbReference type="SMART" id="SM00220">
    <property type="entry name" value="S_TKc"/>
    <property type="match status" value="1"/>
</dbReference>
<dbReference type="PANTHER" id="PTHR47989">
    <property type="entry name" value="OS01G0750732 PROTEIN"/>
    <property type="match status" value="1"/>
</dbReference>
<dbReference type="PROSITE" id="PS00108">
    <property type="entry name" value="PROTEIN_KINASE_ST"/>
    <property type="match status" value="1"/>
</dbReference>
<name>K3Z447_SETIT</name>
<dbReference type="InterPro" id="IPR000719">
    <property type="entry name" value="Prot_kinase_dom"/>
</dbReference>
<dbReference type="GO" id="GO:0004674">
    <property type="term" value="F:protein serine/threonine kinase activity"/>
    <property type="evidence" value="ECO:0007669"/>
    <property type="project" value="UniProtKB-KW"/>
</dbReference>
<keyword evidence="8" id="KW-0418">Kinase</keyword>
<evidence type="ECO:0000256" key="6">
    <source>
        <dbReference type="ARBA" id="ARBA00022729"/>
    </source>
</evidence>
<dbReference type="InterPro" id="IPR008271">
    <property type="entry name" value="Ser/Thr_kinase_AS"/>
</dbReference>
<dbReference type="InterPro" id="IPR043891">
    <property type="entry name" value="SPARK"/>
</dbReference>
<keyword evidence="9 16" id="KW-0067">ATP-binding</keyword>
<evidence type="ECO:0000256" key="4">
    <source>
        <dbReference type="ARBA" id="ARBA00022679"/>
    </source>
</evidence>
<evidence type="ECO:0000256" key="10">
    <source>
        <dbReference type="ARBA" id="ARBA00022989"/>
    </source>
</evidence>
<evidence type="ECO:0000256" key="13">
    <source>
        <dbReference type="ARBA" id="ARBA00023180"/>
    </source>
</evidence>
<protein>
    <recommendedName>
        <fullName evidence="2">non-specific serine/threonine protein kinase</fullName>
        <ecNumber evidence="2">2.7.11.1</ecNumber>
    </recommendedName>
</protein>
<evidence type="ECO:0000256" key="2">
    <source>
        <dbReference type="ARBA" id="ARBA00012513"/>
    </source>
</evidence>
<keyword evidence="13" id="KW-0325">Glycoprotein</keyword>
<dbReference type="EMBL" id="AGNK02001705">
    <property type="status" value="NOT_ANNOTATED_CDS"/>
    <property type="molecule type" value="Genomic_DNA"/>
</dbReference>
<feature type="compositionally biased region" description="Basic and acidic residues" evidence="17">
    <location>
        <begin position="361"/>
        <end position="371"/>
    </location>
</feature>
<dbReference type="Gramene" id="KQL15418">
    <property type="protein sequence ID" value="KQL15418"/>
    <property type="gene ID" value="SETIT_021315mg"/>
</dbReference>